<gene>
    <name evidence="11" type="ORF">TBRA_LOCUS3871</name>
</gene>
<dbReference type="AlphaFoldDB" id="A0A6H5I2A0"/>
<evidence type="ECO:0000256" key="2">
    <source>
        <dbReference type="ARBA" id="ARBA00012483"/>
    </source>
</evidence>
<comment type="catalytic activity">
    <reaction evidence="1">
        <text>S-ubiquitinyl-[E2 ubiquitin-conjugating enzyme]-L-cysteine + [acceptor protein]-L-lysine = [E2 ubiquitin-conjugating enzyme]-L-cysteine + N(6)-ubiquitinyl-[acceptor protein]-L-lysine.</text>
        <dbReference type="EC" id="2.3.2.27"/>
    </reaction>
</comment>
<reference evidence="11 12" key="1">
    <citation type="submission" date="2020-02" db="EMBL/GenBank/DDBJ databases">
        <authorList>
            <person name="Ferguson B K."/>
        </authorList>
    </citation>
    <scope>NUCLEOTIDE SEQUENCE [LARGE SCALE GENOMIC DNA]</scope>
</reference>
<dbReference type="PROSITE" id="PS50188">
    <property type="entry name" value="B302_SPRY"/>
    <property type="match status" value="1"/>
</dbReference>
<organism evidence="11 12">
    <name type="scientific">Trichogramma brassicae</name>
    <dbReference type="NCBI Taxonomy" id="86971"/>
    <lineage>
        <taxon>Eukaryota</taxon>
        <taxon>Metazoa</taxon>
        <taxon>Ecdysozoa</taxon>
        <taxon>Arthropoda</taxon>
        <taxon>Hexapoda</taxon>
        <taxon>Insecta</taxon>
        <taxon>Pterygota</taxon>
        <taxon>Neoptera</taxon>
        <taxon>Endopterygota</taxon>
        <taxon>Hymenoptera</taxon>
        <taxon>Apocrita</taxon>
        <taxon>Proctotrupomorpha</taxon>
        <taxon>Chalcidoidea</taxon>
        <taxon>Trichogrammatidae</taxon>
        <taxon>Trichogramma</taxon>
    </lineage>
</organism>
<evidence type="ECO:0000256" key="1">
    <source>
        <dbReference type="ARBA" id="ARBA00000900"/>
    </source>
</evidence>
<dbReference type="GO" id="GO:0061630">
    <property type="term" value="F:ubiquitin protein ligase activity"/>
    <property type="evidence" value="ECO:0007669"/>
    <property type="project" value="UniProtKB-EC"/>
</dbReference>
<evidence type="ECO:0000256" key="4">
    <source>
        <dbReference type="ARBA" id="ARBA00022723"/>
    </source>
</evidence>
<evidence type="ECO:0000313" key="11">
    <source>
        <dbReference type="EMBL" id="CAB0031917.1"/>
    </source>
</evidence>
<dbReference type="Pfam" id="PF13920">
    <property type="entry name" value="zf-C3HC4_3"/>
    <property type="match status" value="1"/>
</dbReference>
<dbReference type="CDD" id="cd16541">
    <property type="entry name" value="RING-HC_RNF123"/>
    <property type="match status" value="1"/>
</dbReference>
<keyword evidence="4" id="KW-0479">Metal-binding</keyword>
<dbReference type="Gene3D" id="3.30.40.10">
    <property type="entry name" value="Zinc/RING finger domain, C3HC4 (zinc finger)"/>
    <property type="match status" value="1"/>
</dbReference>
<dbReference type="EC" id="2.3.2.27" evidence="2"/>
<dbReference type="PANTHER" id="PTHR13363:SF5">
    <property type="entry name" value="E3 UBIQUITIN-PROTEIN LIGASE RNF123"/>
    <property type="match status" value="1"/>
</dbReference>
<dbReference type="PROSITE" id="PS50089">
    <property type="entry name" value="ZF_RING_2"/>
    <property type="match status" value="1"/>
</dbReference>
<dbReference type="SUPFAM" id="SSF57850">
    <property type="entry name" value="RING/U-box"/>
    <property type="match status" value="1"/>
</dbReference>
<dbReference type="InterPro" id="IPR013320">
    <property type="entry name" value="ConA-like_dom_sf"/>
</dbReference>
<feature type="domain" description="B30.2/SPRY" evidence="10">
    <location>
        <begin position="52"/>
        <end position="231"/>
    </location>
</feature>
<dbReference type="OrthoDB" id="258495at2759"/>
<evidence type="ECO:0000259" key="9">
    <source>
        <dbReference type="PROSITE" id="PS50089"/>
    </source>
</evidence>
<keyword evidence="3" id="KW-0808">Transferase</keyword>
<keyword evidence="7" id="KW-0862">Zinc</keyword>
<feature type="domain" description="RING-type" evidence="9">
    <location>
        <begin position="1168"/>
        <end position="1206"/>
    </location>
</feature>
<dbReference type="InterPro" id="IPR001841">
    <property type="entry name" value="Znf_RING"/>
</dbReference>
<sequence>MNLIELVTNVFGSPINEKVDSFIHDTINNQNVEIQQIIQLIENHISGTLKTDENVKISEQDDRLGRLGPKLVRLDTTNHYGLFIVSPDRLSVNSQSNFSTVRANTGVFKGKWLYEVQLGSNGVMQIGWGTADCKFSQESGVGDMVNSYAYDGNRIRKWNVSTHKYGEAWLSGDIIGCAIDFDNENITFFRNGKNLGIAFEKISMGPGIVYFPTVSLTFTENLTANFGTTPLRYPVAGYQSLQLAPTEQLQKSKILFQWLEKLLHQYKNVDSDNESNKEERMMSNRALLACLARCILKELGPLVEIPYVAQEIFVPFFKKLSNSDPNTTQMHTCLDLMWSFFEIHEMKACLESSVVYLSSVFRQVSVNIEYPEQRTALAALNSLCQHEKTRQFLLQFVLFDKVKFASFLHVKPLEESCLMNVVNKVWWETNPTDSIVESAKIPYFKACEKIKDWVTEVEVLQVKLLTLLLNNKDGCATTPTSRTIFLRKFRRFVQVNILSGRPISTNQIPLPIALCCFQRLLVTFKLLWDAEVGTSPVFVPVKTFCDGSINYTGIDRLGGVLSHLTKTFRNDLQQLLGAENENATETDNSHLTTNLFRGGTRVEDSPVISVFARMININSLNSGGSTILERIGYFPYNREDRTPLQLGPIDSAVSLYELLDGLIMFYHVSAKKQIAQVSTLREAMGDFIVAMCATKSRLEIIQKTKDEESQQIESQLMKTIEIFDEKLSELSRHMAWVRAAIYSDENQERLAWLLKIVISTLQSASQSGNLFSFVPEFYLEALGDIVTGLKNHIHPTAPLENIPHFKLLLQDVAQFLCDHFLDSRIVNANSKDTMILALAGFASNPLTLEALENVPFESRSRMVANLLRSYENRAWAQSNWILVRFWQGHGFAFRYDKSPHMANKIGPKILTQETTSQTMKPCPSVVFQEHVRHVLLSNNQSATLFLNSLLNQLNWAFSEFIGMLQEIHNVSSRPQRVLIESRQLKVCATCFDLAVSLIRVLEMIASKAVEIFADPSLPTSDNLLARLCQLICQILNRTSTQTSSFQHVVLLEIPDLQSVDHFPIVTSVIGIVVALLKDDMALPLSDNIPRVTRALISEPSFQIASLYFALGDSTNGKIQNMKKFSLLNYESYVSKEEIASVQRVIQHLDHYRTKLPLAETPCSDDDLCTICYAYPVSAMFKPCNHTSCQSCIDRHLLNSRDCFFCKATIKQVVSIDDNRVLHEFSSGSSIESMDSES</sequence>
<protein>
    <recommendedName>
        <fullName evidence="2">RING-type E3 ubiquitin transferase</fullName>
        <ecNumber evidence="2">2.3.2.27</ecNumber>
    </recommendedName>
</protein>
<dbReference type="InterPro" id="IPR003877">
    <property type="entry name" value="SPRY_dom"/>
</dbReference>
<dbReference type="Gene3D" id="2.60.120.920">
    <property type="match status" value="1"/>
</dbReference>
<dbReference type="FunFam" id="3.30.40.10:FF:000133">
    <property type="entry name" value="E3 ubiquitin-protein ligase RNF123"/>
    <property type="match status" value="1"/>
</dbReference>
<dbReference type="PANTHER" id="PTHR13363">
    <property type="entry name" value="RING FINGER AND SRY DOMAIN-CONTAINING"/>
    <property type="match status" value="1"/>
</dbReference>
<evidence type="ECO:0000256" key="5">
    <source>
        <dbReference type="ARBA" id="ARBA00022771"/>
    </source>
</evidence>
<evidence type="ECO:0000256" key="6">
    <source>
        <dbReference type="ARBA" id="ARBA00022786"/>
    </source>
</evidence>
<evidence type="ECO:0000256" key="8">
    <source>
        <dbReference type="PROSITE-ProRule" id="PRU00175"/>
    </source>
</evidence>
<dbReference type="InterPro" id="IPR057987">
    <property type="entry name" value="TPR_RNF123/RKP"/>
</dbReference>
<dbReference type="Pfam" id="PF25576">
    <property type="entry name" value="TPR_RNF123"/>
    <property type="match status" value="1"/>
</dbReference>
<keyword evidence="12" id="KW-1185">Reference proteome</keyword>
<dbReference type="InterPro" id="IPR013083">
    <property type="entry name" value="Znf_RING/FYVE/PHD"/>
</dbReference>
<dbReference type="SMART" id="SM00449">
    <property type="entry name" value="SPRY"/>
    <property type="match status" value="1"/>
</dbReference>
<proteinExistence type="predicted"/>
<dbReference type="Proteomes" id="UP000479190">
    <property type="component" value="Unassembled WGS sequence"/>
</dbReference>
<dbReference type="GO" id="GO:0008270">
    <property type="term" value="F:zinc ion binding"/>
    <property type="evidence" value="ECO:0007669"/>
    <property type="project" value="UniProtKB-KW"/>
</dbReference>
<dbReference type="SMART" id="SM00184">
    <property type="entry name" value="RING"/>
    <property type="match status" value="1"/>
</dbReference>
<dbReference type="InterPro" id="IPR043136">
    <property type="entry name" value="B30.2/SPRY_sf"/>
</dbReference>
<name>A0A6H5I2A0_9HYME</name>
<evidence type="ECO:0000256" key="3">
    <source>
        <dbReference type="ARBA" id="ARBA00022679"/>
    </source>
</evidence>
<dbReference type="Pfam" id="PF00622">
    <property type="entry name" value="SPRY"/>
    <property type="match status" value="1"/>
</dbReference>
<keyword evidence="6" id="KW-0833">Ubl conjugation pathway</keyword>
<dbReference type="GO" id="GO:0005737">
    <property type="term" value="C:cytoplasm"/>
    <property type="evidence" value="ECO:0007669"/>
    <property type="project" value="TreeGrafter"/>
</dbReference>
<evidence type="ECO:0000259" key="10">
    <source>
        <dbReference type="PROSITE" id="PS50188"/>
    </source>
</evidence>
<dbReference type="InterPro" id="IPR001870">
    <property type="entry name" value="B30.2/SPRY"/>
</dbReference>
<dbReference type="EMBL" id="CADCXV010000661">
    <property type="protein sequence ID" value="CAB0031917.1"/>
    <property type="molecule type" value="Genomic_DNA"/>
</dbReference>
<dbReference type="SUPFAM" id="SSF49899">
    <property type="entry name" value="Concanavalin A-like lectins/glucanases"/>
    <property type="match status" value="1"/>
</dbReference>
<dbReference type="GO" id="GO:0051603">
    <property type="term" value="P:proteolysis involved in protein catabolic process"/>
    <property type="evidence" value="ECO:0007669"/>
    <property type="project" value="TreeGrafter"/>
</dbReference>
<dbReference type="GO" id="GO:0016567">
    <property type="term" value="P:protein ubiquitination"/>
    <property type="evidence" value="ECO:0007669"/>
    <property type="project" value="UniProtKB-ARBA"/>
</dbReference>
<keyword evidence="5 8" id="KW-0863">Zinc-finger</keyword>
<dbReference type="InterPro" id="IPR045129">
    <property type="entry name" value="RNF123/RKP/RSPRY1"/>
</dbReference>
<evidence type="ECO:0000256" key="7">
    <source>
        <dbReference type="ARBA" id="ARBA00022833"/>
    </source>
</evidence>
<accession>A0A6H5I2A0</accession>
<evidence type="ECO:0000313" key="12">
    <source>
        <dbReference type="Proteomes" id="UP000479190"/>
    </source>
</evidence>